<keyword evidence="5 7" id="KW-1133">Transmembrane helix</keyword>
<dbReference type="InterPro" id="IPR004680">
    <property type="entry name" value="Cit_transptr-like_dom"/>
</dbReference>
<dbReference type="RefSeq" id="WP_106589488.1">
    <property type="nucleotide sequence ID" value="NZ_PYAV01000012.1"/>
</dbReference>
<protein>
    <submittedName>
        <fullName evidence="9">Di/tricarboxylate transporter</fullName>
    </submittedName>
</protein>
<evidence type="ECO:0000313" key="9">
    <source>
        <dbReference type="EMBL" id="PSL42952.1"/>
    </source>
</evidence>
<evidence type="ECO:0000256" key="6">
    <source>
        <dbReference type="ARBA" id="ARBA00023136"/>
    </source>
</evidence>
<dbReference type="GO" id="GO:0008324">
    <property type="term" value="F:monoatomic cation transmembrane transporter activity"/>
    <property type="evidence" value="ECO:0007669"/>
    <property type="project" value="InterPro"/>
</dbReference>
<feature type="domain" description="RCK C-terminal" evidence="8">
    <location>
        <begin position="205"/>
        <end position="290"/>
    </location>
</feature>
<keyword evidence="4" id="KW-0677">Repeat</keyword>
<evidence type="ECO:0000256" key="2">
    <source>
        <dbReference type="ARBA" id="ARBA00022448"/>
    </source>
</evidence>
<dbReference type="AlphaFoldDB" id="A0A2P8H9Q5"/>
<proteinExistence type="predicted"/>
<feature type="transmembrane region" description="Helical" evidence="7">
    <location>
        <begin position="529"/>
        <end position="549"/>
    </location>
</feature>
<dbReference type="SUPFAM" id="SSF116726">
    <property type="entry name" value="TrkA C-terminal domain-like"/>
    <property type="match status" value="2"/>
</dbReference>
<keyword evidence="10" id="KW-1185">Reference proteome</keyword>
<organism evidence="9 10">
    <name type="scientific">Salsuginibacillus halophilus</name>
    <dbReference type="NCBI Taxonomy" id="517424"/>
    <lineage>
        <taxon>Bacteria</taxon>
        <taxon>Bacillati</taxon>
        <taxon>Bacillota</taxon>
        <taxon>Bacilli</taxon>
        <taxon>Bacillales</taxon>
        <taxon>Bacillaceae</taxon>
        <taxon>Salsuginibacillus</taxon>
    </lineage>
</organism>
<dbReference type="Proteomes" id="UP000242310">
    <property type="component" value="Unassembled WGS sequence"/>
</dbReference>
<feature type="transmembrane region" description="Helical" evidence="7">
    <location>
        <begin position="139"/>
        <end position="163"/>
    </location>
</feature>
<dbReference type="Gene3D" id="3.30.70.1450">
    <property type="entry name" value="Regulator of K+ conductance, C-terminal domain"/>
    <property type="match status" value="2"/>
</dbReference>
<dbReference type="InterPro" id="IPR031312">
    <property type="entry name" value="Na/sul_symport_CS"/>
</dbReference>
<feature type="transmembrane region" description="Helical" evidence="7">
    <location>
        <begin position="5"/>
        <end position="22"/>
    </location>
</feature>
<evidence type="ECO:0000259" key="8">
    <source>
        <dbReference type="PROSITE" id="PS51202"/>
    </source>
</evidence>
<feature type="transmembrane region" description="Helical" evidence="7">
    <location>
        <begin position="569"/>
        <end position="590"/>
    </location>
</feature>
<feature type="transmembrane region" description="Helical" evidence="7">
    <location>
        <begin position="57"/>
        <end position="77"/>
    </location>
</feature>
<dbReference type="GO" id="GO:0006813">
    <property type="term" value="P:potassium ion transport"/>
    <property type="evidence" value="ECO:0007669"/>
    <property type="project" value="InterPro"/>
</dbReference>
<gene>
    <name evidence="9" type="ORF">B0H94_11235</name>
</gene>
<dbReference type="EMBL" id="PYAV01000012">
    <property type="protein sequence ID" value="PSL42952.1"/>
    <property type="molecule type" value="Genomic_DNA"/>
</dbReference>
<evidence type="ECO:0000256" key="4">
    <source>
        <dbReference type="ARBA" id="ARBA00022737"/>
    </source>
</evidence>
<reference evidence="9 10" key="1">
    <citation type="submission" date="2018-03" db="EMBL/GenBank/DDBJ databases">
        <title>Genomic Encyclopedia of Type Strains, Phase III (KMG-III): the genomes of soil and plant-associated and newly described type strains.</title>
        <authorList>
            <person name="Whitman W."/>
        </authorList>
    </citation>
    <scope>NUCLEOTIDE SEQUENCE [LARGE SCALE GENOMIC DNA]</scope>
    <source>
        <strain evidence="9 10">CGMCC 1.07653</strain>
    </source>
</reference>
<feature type="transmembrane region" description="Helical" evidence="7">
    <location>
        <begin position="476"/>
        <end position="497"/>
    </location>
</feature>
<name>A0A2P8H9Q5_9BACI</name>
<feature type="transmembrane region" description="Helical" evidence="7">
    <location>
        <begin position="503"/>
        <end position="522"/>
    </location>
</feature>
<feature type="transmembrane region" description="Helical" evidence="7">
    <location>
        <begin position="28"/>
        <end position="45"/>
    </location>
</feature>
<evidence type="ECO:0000256" key="5">
    <source>
        <dbReference type="ARBA" id="ARBA00022989"/>
    </source>
</evidence>
<feature type="transmembrane region" description="Helical" evidence="7">
    <location>
        <begin position="97"/>
        <end position="118"/>
    </location>
</feature>
<sequence length="591" mass="64142">MTFEIGLVLMIIVIMLGCLIAEISRPEIILFATLAVLLFIGVLNPEEALQGFSNEGMLTVGMLFLVAGAVQQSGLLNRMILYAVGSSRKSSNFLPRMMIPVAGMSAFLNNTPIVVMFTPVVRRWCEKRGIAPSKLLIPLSYAAIFGGSLTLIGTSTNLVIHGFMLDQGMDGFTMFQLAFVGLPAGLLGILYMTTIGYRMLPERKSSSESFQESSKSYLSEAVIEPQSPVAGKTVAQAGFRSLQHMYLIELIREGQRTAPVSGETRLQSNDRLIFTGSFTTIVDLENMNGLHVKTGTDIELADLQNGSAALYEAVISHRSSLIQKTVKESCFRANYGAGVVAIHRDEETMQQKIGEVKLKAGDTILLLAPPDFFQRWANTKDFYLISPVSKPDISKNSRPILSLTTLCAMVTLAAFQVLSMFEAAVLAVLVLLLAGTLTIERVRRWVQFDVLLLIACAIGIGKALEQSGTAVFLAEHFTAASSIFGVTGALIVIYLVTSIFTEVITNNAAAVLMFPIAVEIAVRLDQDPFGFLVAVAIAASASFMTPIGYQTNLIVYGPGGYRFSDYFKVGLPLNAIYLISTVTVVSTLWIE</sequence>
<dbReference type="InterPro" id="IPR036721">
    <property type="entry name" value="RCK_C_sf"/>
</dbReference>
<dbReference type="InterPro" id="IPR051679">
    <property type="entry name" value="DASS-Related_Transporters"/>
</dbReference>
<feature type="transmembrane region" description="Helical" evidence="7">
    <location>
        <begin position="175"/>
        <end position="197"/>
    </location>
</feature>
<evidence type="ECO:0000256" key="7">
    <source>
        <dbReference type="SAM" id="Phobius"/>
    </source>
</evidence>
<dbReference type="PANTHER" id="PTHR43652">
    <property type="entry name" value="BASIC AMINO ACID ANTIPORTER YFCC-RELATED"/>
    <property type="match status" value="1"/>
</dbReference>
<keyword evidence="6 7" id="KW-0472">Membrane</keyword>
<dbReference type="GO" id="GO:0005886">
    <property type="term" value="C:plasma membrane"/>
    <property type="evidence" value="ECO:0007669"/>
    <property type="project" value="TreeGrafter"/>
</dbReference>
<comment type="subcellular location">
    <subcellularLocation>
        <location evidence="1">Membrane</location>
        <topology evidence="1">Multi-pass membrane protein</topology>
    </subcellularLocation>
</comment>
<dbReference type="InterPro" id="IPR006037">
    <property type="entry name" value="RCK_C"/>
</dbReference>
<dbReference type="Pfam" id="PF02080">
    <property type="entry name" value="TrkA_C"/>
    <property type="match status" value="2"/>
</dbReference>
<keyword evidence="3 7" id="KW-0812">Transmembrane</keyword>
<dbReference type="PROSITE" id="PS01271">
    <property type="entry name" value="NA_SULFATE"/>
    <property type="match status" value="1"/>
</dbReference>
<evidence type="ECO:0000256" key="1">
    <source>
        <dbReference type="ARBA" id="ARBA00004141"/>
    </source>
</evidence>
<feature type="transmembrane region" description="Helical" evidence="7">
    <location>
        <begin position="445"/>
        <end position="464"/>
    </location>
</feature>
<comment type="caution">
    <text evidence="9">The sequence shown here is derived from an EMBL/GenBank/DDBJ whole genome shotgun (WGS) entry which is preliminary data.</text>
</comment>
<evidence type="ECO:0000313" key="10">
    <source>
        <dbReference type="Proteomes" id="UP000242310"/>
    </source>
</evidence>
<keyword evidence="2" id="KW-0813">Transport</keyword>
<dbReference type="PROSITE" id="PS51202">
    <property type="entry name" value="RCK_C"/>
    <property type="match status" value="2"/>
</dbReference>
<dbReference type="PANTHER" id="PTHR43652:SF2">
    <property type="entry name" value="BASIC AMINO ACID ANTIPORTER YFCC-RELATED"/>
    <property type="match status" value="1"/>
</dbReference>
<accession>A0A2P8H9Q5</accession>
<feature type="domain" description="RCK C-terminal" evidence="8">
    <location>
        <begin position="298"/>
        <end position="382"/>
    </location>
</feature>
<dbReference type="OrthoDB" id="9765532at2"/>
<feature type="transmembrane region" description="Helical" evidence="7">
    <location>
        <begin position="400"/>
        <end position="433"/>
    </location>
</feature>
<dbReference type="Pfam" id="PF03600">
    <property type="entry name" value="CitMHS"/>
    <property type="match status" value="1"/>
</dbReference>
<evidence type="ECO:0000256" key="3">
    <source>
        <dbReference type="ARBA" id="ARBA00022692"/>
    </source>
</evidence>